<organism evidence="3 4">
    <name type="scientific">Bremerella volcania</name>
    <dbReference type="NCBI Taxonomy" id="2527984"/>
    <lineage>
        <taxon>Bacteria</taxon>
        <taxon>Pseudomonadati</taxon>
        <taxon>Planctomycetota</taxon>
        <taxon>Planctomycetia</taxon>
        <taxon>Pirellulales</taxon>
        <taxon>Pirellulaceae</taxon>
        <taxon>Bremerella</taxon>
    </lineage>
</organism>
<evidence type="ECO:0000313" key="4">
    <source>
        <dbReference type="Proteomes" id="UP000318626"/>
    </source>
</evidence>
<sequence length="224" mass="25684" precursor="true">MMKNQLLLAATLTLLASNLLLADDKEPAIYEESRPSNTEHENRKFDQVPGGPALKEVEEIRKQLGPEFSIESKELGIERDRREPQSADDEWRPTEDWPGTQLYQEVRELVGKFRHNARHLEELAAQAEQMSEYGLADQLREMARHQWEHARELSKPRSTRQYHNPWQATPPHAAPPVVATPHWAPPEYHPPTNNRPREPAPTYRAPSAPSQQFGVPSSSEPKTR</sequence>
<evidence type="ECO:0000256" key="2">
    <source>
        <dbReference type="SAM" id="SignalP"/>
    </source>
</evidence>
<evidence type="ECO:0000256" key="1">
    <source>
        <dbReference type="SAM" id="MobiDB-lite"/>
    </source>
</evidence>
<feature type="signal peptide" evidence="2">
    <location>
        <begin position="1"/>
        <end position="22"/>
    </location>
</feature>
<dbReference type="RefSeq" id="WP_144974470.1">
    <property type="nucleotide sequence ID" value="NZ_CP036289.1"/>
</dbReference>
<feature type="region of interest" description="Disordered" evidence="1">
    <location>
        <begin position="30"/>
        <end position="52"/>
    </location>
</feature>
<accession>A0A518CAY4</accession>
<dbReference type="Proteomes" id="UP000318626">
    <property type="component" value="Chromosome"/>
</dbReference>
<feature type="compositionally biased region" description="Polar residues" evidence="1">
    <location>
        <begin position="208"/>
        <end position="224"/>
    </location>
</feature>
<evidence type="ECO:0000313" key="3">
    <source>
        <dbReference type="EMBL" id="QDU76393.1"/>
    </source>
</evidence>
<dbReference type="KEGG" id="bvo:Pan97_34420"/>
<dbReference type="AlphaFoldDB" id="A0A518CAY4"/>
<feature type="compositionally biased region" description="Basic and acidic residues" evidence="1">
    <location>
        <begin position="30"/>
        <end position="46"/>
    </location>
</feature>
<feature type="chain" id="PRO_5021858332" evidence="2">
    <location>
        <begin position="23"/>
        <end position="224"/>
    </location>
</feature>
<dbReference type="OrthoDB" id="292612at2"/>
<keyword evidence="2" id="KW-0732">Signal</keyword>
<feature type="compositionally biased region" description="Basic and acidic residues" evidence="1">
    <location>
        <begin position="75"/>
        <end position="95"/>
    </location>
</feature>
<feature type="compositionally biased region" description="Low complexity" evidence="1">
    <location>
        <begin position="169"/>
        <end position="182"/>
    </location>
</feature>
<feature type="region of interest" description="Disordered" evidence="1">
    <location>
        <begin position="145"/>
        <end position="224"/>
    </location>
</feature>
<keyword evidence="4" id="KW-1185">Reference proteome</keyword>
<feature type="compositionally biased region" description="Basic and acidic residues" evidence="1">
    <location>
        <begin position="145"/>
        <end position="155"/>
    </location>
</feature>
<gene>
    <name evidence="3" type="ORF">Pan97_34420</name>
</gene>
<name>A0A518CAY4_9BACT</name>
<dbReference type="EMBL" id="CP036289">
    <property type="protein sequence ID" value="QDU76393.1"/>
    <property type="molecule type" value="Genomic_DNA"/>
</dbReference>
<protein>
    <submittedName>
        <fullName evidence="3">Uncharacterized protein</fullName>
    </submittedName>
</protein>
<feature type="region of interest" description="Disordered" evidence="1">
    <location>
        <begin position="75"/>
        <end position="99"/>
    </location>
</feature>
<reference evidence="4" key="1">
    <citation type="submission" date="2019-02" db="EMBL/GenBank/DDBJ databases">
        <title>Deep-cultivation of Planctomycetes and their phenomic and genomic characterization uncovers novel biology.</title>
        <authorList>
            <person name="Wiegand S."/>
            <person name="Jogler M."/>
            <person name="Boedeker C."/>
            <person name="Pinto D."/>
            <person name="Vollmers J."/>
            <person name="Rivas-Marin E."/>
            <person name="Kohn T."/>
            <person name="Peeters S.H."/>
            <person name="Heuer A."/>
            <person name="Rast P."/>
            <person name="Oberbeckmann S."/>
            <person name="Bunk B."/>
            <person name="Jeske O."/>
            <person name="Meyerdierks A."/>
            <person name="Storesund J.E."/>
            <person name="Kallscheuer N."/>
            <person name="Luecker S."/>
            <person name="Lage O.M."/>
            <person name="Pohl T."/>
            <person name="Merkel B.J."/>
            <person name="Hornburger P."/>
            <person name="Mueller R.-W."/>
            <person name="Bruemmer F."/>
            <person name="Labrenz M."/>
            <person name="Spormann A.M."/>
            <person name="Op den Camp H."/>
            <person name="Overmann J."/>
            <person name="Amann R."/>
            <person name="Jetten M.S.M."/>
            <person name="Mascher T."/>
            <person name="Medema M.H."/>
            <person name="Devos D.P."/>
            <person name="Kaster A.-K."/>
            <person name="Ovreas L."/>
            <person name="Rohde M."/>
            <person name="Galperin M.Y."/>
            <person name="Jogler C."/>
        </authorList>
    </citation>
    <scope>NUCLEOTIDE SEQUENCE [LARGE SCALE GENOMIC DNA]</scope>
    <source>
        <strain evidence="4">Pan97</strain>
    </source>
</reference>
<proteinExistence type="predicted"/>